<sequence length="167" mass="18484">MGSKKLYIFRHGKSDWKTKYTTDYERPLADRGIEAAKNIGAHLSKIGQIPDYIVSSSAKRCSDTVNLAVVSGGWDSSIKTTRSLYLAGVEETIEVIQTLQVDAKRLMLVTHEPLCSSLVSELCMGANVKFPTASIARLDFKIKDWSEIDSDKGQLAWLLTPKSVFGK</sequence>
<dbReference type="AlphaFoldDB" id="A0A1B3BAF3"/>
<dbReference type="InterPro" id="IPR029033">
    <property type="entry name" value="His_PPase_superfam"/>
</dbReference>
<feature type="binding site" evidence="1">
    <location>
        <position position="60"/>
    </location>
    <ligand>
        <name>substrate</name>
    </ligand>
</feature>
<dbReference type="Gene3D" id="3.40.50.1240">
    <property type="entry name" value="Phosphoglycerate mutase-like"/>
    <property type="match status" value="1"/>
</dbReference>
<dbReference type="OrthoDB" id="280692at2"/>
<dbReference type="KEGG" id="ksd:KS2013_1024"/>
<proteinExistence type="predicted"/>
<evidence type="ECO:0000256" key="1">
    <source>
        <dbReference type="PIRSR" id="PIRSR613078-2"/>
    </source>
</evidence>
<name>A0A1B3BAF3_9GAMM</name>
<dbReference type="CDD" id="cd07067">
    <property type="entry name" value="HP_PGM_like"/>
    <property type="match status" value="1"/>
</dbReference>
<evidence type="ECO:0000313" key="2">
    <source>
        <dbReference type="EMBL" id="AOE49744.1"/>
    </source>
</evidence>
<dbReference type="PANTHER" id="PTHR47623:SF1">
    <property type="entry name" value="OS09G0287300 PROTEIN"/>
    <property type="match status" value="1"/>
</dbReference>
<dbReference type="RefSeq" id="WP_068990717.1">
    <property type="nucleotide sequence ID" value="NZ_CP012418.1"/>
</dbReference>
<reference evidence="3" key="1">
    <citation type="submission" date="2015-08" db="EMBL/GenBank/DDBJ databases">
        <authorList>
            <person name="Kim K.M."/>
        </authorList>
    </citation>
    <scope>NUCLEOTIDE SEQUENCE [LARGE SCALE GENOMIC DNA]</scope>
    <source>
        <strain evidence="3">KCTC 23892</strain>
    </source>
</reference>
<keyword evidence="3" id="KW-1185">Reference proteome</keyword>
<evidence type="ECO:0000313" key="3">
    <source>
        <dbReference type="Proteomes" id="UP000094147"/>
    </source>
</evidence>
<accession>A0A1B3BAF3</accession>
<gene>
    <name evidence="2" type="ORF">KS2013_1024</name>
</gene>
<dbReference type="Proteomes" id="UP000094147">
    <property type="component" value="Chromosome"/>
</dbReference>
<dbReference type="SMART" id="SM00855">
    <property type="entry name" value="PGAM"/>
    <property type="match status" value="1"/>
</dbReference>
<organism evidence="2 3">
    <name type="scientific">Kangiella sediminilitoris</name>
    <dbReference type="NCBI Taxonomy" id="1144748"/>
    <lineage>
        <taxon>Bacteria</taxon>
        <taxon>Pseudomonadati</taxon>
        <taxon>Pseudomonadota</taxon>
        <taxon>Gammaproteobacteria</taxon>
        <taxon>Kangiellales</taxon>
        <taxon>Kangiellaceae</taxon>
        <taxon>Kangiella</taxon>
    </lineage>
</organism>
<dbReference type="STRING" id="1144748.KS2013_1024"/>
<dbReference type="SUPFAM" id="SSF53254">
    <property type="entry name" value="Phosphoglycerate mutase-like"/>
    <property type="match status" value="1"/>
</dbReference>
<dbReference type="PANTHER" id="PTHR47623">
    <property type="entry name" value="OS09G0287300 PROTEIN"/>
    <property type="match status" value="1"/>
</dbReference>
<dbReference type="InterPro" id="IPR013078">
    <property type="entry name" value="His_Pase_superF_clade-1"/>
</dbReference>
<dbReference type="EMBL" id="CP012418">
    <property type="protein sequence ID" value="AOE49744.1"/>
    <property type="molecule type" value="Genomic_DNA"/>
</dbReference>
<protein>
    <submittedName>
        <fullName evidence="2">Putative phosphohistidine phosphatase, SixA</fullName>
    </submittedName>
</protein>
<dbReference type="Pfam" id="PF00300">
    <property type="entry name" value="His_Phos_1"/>
    <property type="match status" value="1"/>
</dbReference>